<dbReference type="SUPFAM" id="SSF82171">
    <property type="entry name" value="DPP6 N-terminal domain-like"/>
    <property type="match status" value="1"/>
</dbReference>
<keyword evidence="3" id="KW-0998">Cell outer membrane</keyword>
<protein>
    <submittedName>
        <fullName evidence="7">OmpA family protein</fullName>
    </submittedName>
</protein>
<feature type="chain" id="PRO_5041406332" evidence="5">
    <location>
        <begin position="24"/>
        <end position="507"/>
    </location>
</feature>
<dbReference type="SUPFAM" id="SSF103088">
    <property type="entry name" value="OmpA-like"/>
    <property type="match status" value="1"/>
</dbReference>
<dbReference type="GO" id="GO:0009279">
    <property type="term" value="C:cell outer membrane"/>
    <property type="evidence" value="ECO:0007669"/>
    <property type="project" value="UniProtKB-SubCell"/>
</dbReference>
<reference evidence="7" key="1">
    <citation type="journal article" date="2023" name="Comput. Struct. Biotechnol. J.">
        <title>Discovery of a novel marine Bacteroidetes with a rich repertoire of carbohydrate-active enzymes.</title>
        <authorList>
            <person name="Chen B."/>
            <person name="Liu G."/>
            <person name="Chen Q."/>
            <person name="Wang H."/>
            <person name="Liu L."/>
            <person name="Tang K."/>
        </authorList>
    </citation>
    <scope>NUCLEOTIDE SEQUENCE</scope>
    <source>
        <strain evidence="7">TK19036</strain>
    </source>
</reference>
<feature type="domain" description="OmpA-like" evidence="6">
    <location>
        <begin position="393"/>
        <end position="507"/>
    </location>
</feature>
<evidence type="ECO:0000256" key="3">
    <source>
        <dbReference type="ARBA" id="ARBA00023237"/>
    </source>
</evidence>
<evidence type="ECO:0000259" key="6">
    <source>
        <dbReference type="PROSITE" id="PS51123"/>
    </source>
</evidence>
<dbReference type="InterPro" id="IPR036737">
    <property type="entry name" value="OmpA-like_sf"/>
</dbReference>
<dbReference type="InterPro" id="IPR011659">
    <property type="entry name" value="WD40"/>
</dbReference>
<evidence type="ECO:0000256" key="1">
    <source>
        <dbReference type="ARBA" id="ARBA00004442"/>
    </source>
</evidence>
<organism evidence="7">
    <name type="scientific">Roseihalotalea indica</name>
    <dbReference type="NCBI Taxonomy" id="2867963"/>
    <lineage>
        <taxon>Bacteria</taxon>
        <taxon>Pseudomonadati</taxon>
        <taxon>Bacteroidota</taxon>
        <taxon>Cytophagia</taxon>
        <taxon>Cytophagales</taxon>
        <taxon>Catalimonadaceae</taxon>
        <taxon>Roseihalotalea</taxon>
    </lineage>
</organism>
<dbReference type="PANTHER" id="PTHR30329">
    <property type="entry name" value="STATOR ELEMENT OF FLAGELLAR MOTOR COMPLEX"/>
    <property type="match status" value="1"/>
</dbReference>
<dbReference type="PANTHER" id="PTHR30329:SF21">
    <property type="entry name" value="LIPOPROTEIN YIAD-RELATED"/>
    <property type="match status" value="1"/>
</dbReference>
<reference evidence="7" key="2">
    <citation type="journal article" date="2024" name="Antonie Van Leeuwenhoek">
        <title>Roseihalotalea indica gen. nov., sp. nov., a halophilic Bacteroidetes from mesopelagic Southwest Indian Ocean with higher carbohydrate metabolic potential.</title>
        <authorList>
            <person name="Chen B."/>
            <person name="Zhang M."/>
            <person name="Lin D."/>
            <person name="Ye J."/>
            <person name="Tang K."/>
        </authorList>
    </citation>
    <scope>NUCLEOTIDE SEQUENCE</scope>
    <source>
        <strain evidence="7">TK19036</strain>
    </source>
</reference>
<dbReference type="InterPro" id="IPR050330">
    <property type="entry name" value="Bact_OuterMem_StrucFunc"/>
</dbReference>
<evidence type="ECO:0000256" key="2">
    <source>
        <dbReference type="ARBA" id="ARBA00023136"/>
    </source>
</evidence>
<comment type="subcellular location">
    <subcellularLocation>
        <location evidence="1">Cell outer membrane</location>
    </subcellularLocation>
</comment>
<sequence>MRFIGIITVFMLCSLAGWTQQTAEEPEHTLINLGRKVNSIYHESAPVLSPDGNTLYFTITNHPENHKGTDGSQDIWFTQRGENGEWQPSQHLEGYFNREQYNQVMSVTADGQGVLVRSGDSKKWEFSMIRKVGQEWQKPETIQIPGFDTMCRGRFNGGFLSYDEKALLLYFSEVKDSKISDLYISFQEGSGKWTNPTKIDQLNTRFDEFGPYLAPNNKTLYFASNRPGGHGSTDVYRTTRQDDTWLHWSKPENVGPPINTKGFDAFYAVGNADSLVFTTRADMSADGGHLDIYGLEKIKKDPPVITLAGMVMNQKTREFIAATVQIKTNREILTVEETTLEEGDYETEIPESGYYHFQVSAEGFLAKTDSIWVGEALADTTVFKDIFMEPLEVGLSVRLNNIFFDYNKATLRSESFEELDKVVELLNVNKKLHIEIGGHTDDRGSDDYNRQLSQGRAEAVRQYLVEHWISKERVTAVGYGESEPEVPNDSEENWQINRRVEFTILKN</sequence>
<keyword evidence="5" id="KW-0732">Signal</keyword>
<dbReference type="InterPro" id="IPR006664">
    <property type="entry name" value="OMP_bac"/>
</dbReference>
<dbReference type="PROSITE" id="PS51123">
    <property type="entry name" value="OMPA_2"/>
    <property type="match status" value="1"/>
</dbReference>
<dbReference type="AlphaFoldDB" id="A0AA49GQ50"/>
<dbReference type="Pfam" id="PF07676">
    <property type="entry name" value="PD40"/>
    <property type="match status" value="2"/>
</dbReference>
<gene>
    <name evidence="7" type="ORF">K4G66_30465</name>
</gene>
<accession>A0AA49GQ50</accession>
<name>A0AA49GQ50_9BACT</name>
<dbReference type="Pfam" id="PF00691">
    <property type="entry name" value="OmpA"/>
    <property type="match status" value="1"/>
</dbReference>
<evidence type="ECO:0000313" key="7">
    <source>
        <dbReference type="EMBL" id="WKN36690.1"/>
    </source>
</evidence>
<dbReference type="Gene3D" id="3.30.1330.60">
    <property type="entry name" value="OmpA-like domain"/>
    <property type="match status" value="1"/>
</dbReference>
<dbReference type="PRINTS" id="PR01021">
    <property type="entry name" value="OMPADOMAIN"/>
</dbReference>
<dbReference type="EMBL" id="CP120682">
    <property type="protein sequence ID" value="WKN36690.1"/>
    <property type="molecule type" value="Genomic_DNA"/>
</dbReference>
<keyword evidence="2 4" id="KW-0472">Membrane</keyword>
<feature type="signal peptide" evidence="5">
    <location>
        <begin position="1"/>
        <end position="23"/>
    </location>
</feature>
<proteinExistence type="predicted"/>
<evidence type="ECO:0000256" key="5">
    <source>
        <dbReference type="SAM" id="SignalP"/>
    </source>
</evidence>
<evidence type="ECO:0000256" key="4">
    <source>
        <dbReference type="PROSITE-ProRule" id="PRU00473"/>
    </source>
</evidence>
<dbReference type="Gene3D" id="2.120.10.60">
    <property type="entry name" value="Tricorn protease N-terminal domain"/>
    <property type="match status" value="1"/>
</dbReference>
<dbReference type="InterPro" id="IPR006665">
    <property type="entry name" value="OmpA-like"/>
</dbReference>
<dbReference type="CDD" id="cd07185">
    <property type="entry name" value="OmpA_C-like"/>
    <property type="match status" value="1"/>
</dbReference>
<dbReference type="Gene3D" id="2.60.40.1120">
    <property type="entry name" value="Carboxypeptidase-like, regulatory domain"/>
    <property type="match status" value="1"/>
</dbReference>